<feature type="domain" description="RdRp catalytic" evidence="10">
    <location>
        <begin position="293"/>
        <end position="437"/>
    </location>
</feature>
<feature type="binding site" evidence="9">
    <location>
        <position position="405"/>
    </location>
    <ligand>
        <name>Mg(2+)</name>
        <dbReference type="ChEBI" id="CHEBI:18420"/>
        <label>2</label>
    </ligand>
</feature>
<keyword evidence="9" id="KW-0479">Metal-binding</keyword>
<comment type="cofactor">
    <cofactor evidence="9">
        <name>Mg(2+)</name>
        <dbReference type="ChEBI" id="CHEBI:18420"/>
    </cofactor>
    <text evidence="9">Binds 2 Mg(2+) per subunit.</text>
</comment>
<dbReference type="GO" id="GO:0039694">
    <property type="term" value="P:viral RNA genome replication"/>
    <property type="evidence" value="ECO:0007669"/>
    <property type="project" value="InterPro"/>
</dbReference>
<keyword evidence="6" id="KW-0693">Viral RNA replication</keyword>
<dbReference type="GO" id="GO:0046872">
    <property type="term" value="F:metal ion binding"/>
    <property type="evidence" value="ECO:0007669"/>
    <property type="project" value="UniProtKB-KW"/>
</dbReference>
<keyword evidence="4" id="KW-0548">Nucleotidyltransferase</keyword>
<organism evidence="11">
    <name type="scientific">Leviviridae sp</name>
    <dbReference type="NCBI Taxonomy" id="2027243"/>
    <lineage>
        <taxon>Viruses</taxon>
        <taxon>Riboviria</taxon>
        <taxon>Orthornavirae</taxon>
        <taxon>Lenarviricota</taxon>
        <taxon>Leviviricetes</taxon>
        <taxon>Norzivirales</taxon>
        <taxon>Fiersviridae</taxon>
    </lineage>
</organism>
<name>A0A514D746_9VIRU</name>
<keyword evidence="5" id="KW-0547">Nucleotide-binding</keyword>
<evidence type="ECO:0000256" key="1">
    <source>
        <dbReference type="ARBA" id="ARBA00012494"/>
    </source>
</evidence>
<protein>
    <recommendedName>
        <fullName evidence="1">RNA-directed RNA polymerase</fullName>
        <ecNumber evidence="1">2.7.7.48</ecNumber>
    </recommendedName>
    <alternativeName>
        <fullName evidence="7">RNA replicase beta chain</fullName>
    </alternativeName>
</protein>
<sequence>MVAVELATRCHTCASHDIKTVAARTEHEGFSFLTIALPGFGKGLEKALDLGQAAPMLFPGFHTSRKACLPDFLGGFTERVFDRYSGVLLDNPDADAILAVRQLTLMFGKILLPCSDARTQAAFDGYIECENEVRSSDSRRSASDSADFKRIATLLFGRLFADLDQKVFDRLDVVPKHGPGSTADRRRGNAKYKQRDWPMRLQEIFPWEEFLAPSASFWESMADDVNLIEPGAEIPVKVISVPKTMKTPRIIAMEPTAMMYVQQALNAVILAGIQENYLLRNMLDTRDQTPNQRLAREGSLTGALATLDLSEASDRVSNQLVRTMLEDYPHLHWAVDASRSRKADVPGHGVIRLAKFASMGSALCFPFEAMVFLTLIFLGIERESSTLLTRRKLERYVGKVRVYGDDIICPVDSVDSVVSVLTLFGAKVNTGKSFWTGRFRESCGKEYYAGEDISIVRVRREFPTSPKDAARVMSIISLRNQFYKTGLWATVKWLDEEIRKVIRYFPDISESSRVHGRLTFLGYQAEKMHPTLHAPMVRGYVEVSKSPENSLGGQDALLKFFLERGEQPLFNEDHLERSGRPVAVDIKPRWAQPF</sequence>
<proteinExistence type="predicted"/>
<feature type="binding site" evidence="9">
    <location>
        <position position="406"/>
    </location>
    <ligand>
        <name>Mg(2+)</name>
        <dbReference type="ChEBI" id="CHEBI:18420"/>
        <label>2</label>
    </ligand>
</feature>
<evidence type="ECO:0000256" key="2">
    <source>
        <dbReference type="ARBA" id="ARBA00022484"/>
    </source>
</evidence>
<dbReference type="GO" id="GO:0000166">
    <property type="term" value="F:nucleotide binding"/>
    <property type="evidence" value="ECO:0007669"/>
    <property type="project" value="UniProtKB-KW"/>
</dbReference>
<evidence type="ECO:0000259" key="10">
    <source>
        <dbReference type="PROSITE" id="PS50522"/>
    </source>
</evidence>
<dbReference type="InterPro" id="IPR007096">
    <property type="entry name" value="RNA-dir_Rpol_cat_phage"/>
</dbReference>
<evidence type="ECO:0000256" key="8">
    <source>
        <dbReference type="ARBA" id="ARBA00048744"/>
    </source>
</evidence>
<gene>
    <name evidence="11" type="ORF">H4Bulk463743_000001</name>
</gene>
<evidence type="ECO:0000256" key="3">
    <source>
        <dbReference type="ARBA" id="ARBA00022679"/>
    </source>
</evidence>
<evidence type="ECO:0000256" key="9">
    <source>
        <dbReference type="PIRSR" id="PIRSR605093-1"/>
    </source>
</evidence>
<evidence type="ECO:0000256" key="5">
    <source>
        <dbReference type="ARBA" id="ARBA00022741"/>
    </source>
</evidence>
<keyword evidence="3" id="KW-0808">Transferase</keyword>
<comment type="catalytic activity">
    <reaction evidence="8">
        <text>RNA(n) + a ribonucleoside 5'-triphosphate = RNA(n+1) + diphosphate</text>
        <dbReference type="Rhea" id="RHEA:21248"/>
        <dbReference type="Rhea" id="RHEA-COMP:14527"/>
        <dbReference type="Rhea" id="RHEA-COMP:17342"/>
        <dbReference type="ChEBI" id="CHEBI:33019"/>
        <dbReference type="ChEBI" id="CHEBI:61557"/>
        <dbReference type="ChEBI" id="CHEBI:140395"/>
        <dbReference type="EC" id="2.7.7.48"/>
    </reaction>
</comment>
<dbReference type="Pfam" id="PF03431">
    <property type="entry name" value="RNA_replicase_B"/>
    <property type="match status" value="1"/>
</dbReference>
<keyword evidence="9" id="KW-0460">Magnesium</keyword>
<dbReference type="InterPro" id="IPR005093">
    <property type="entry name" value="RNArep_beta"/>
</dbReference>
<dbReference type="PROSITE" id="PS50522">
    <property type="entry name" value="RDRP_PHAGE"/>
    <property type="match status" value="1"/>
</dbReference>
<evidence type="ECO:0000256" key="6">
    <source>
        <dbReference type="ARBA" id="ARBA00022953"/>
    </source>
</evidence>
<keyword evidence="2 11" id="KW-0696">RNA-directed RNA polymerase</keyword>
<dbReference type="EC" id="2.7.7.48" evidence="1"/>
<evidence type="ECO:0000256" key="7">
    <source>
        <dbReference type="ARBA" id="ARBA00030248"/>
    </source>
</evidence>
<evidence type="ECO:0000256" key="4">
    <source>
        <dbReference type="ARBA" id="ARBA00022695"/>
    </source>
</evidence>
<accession>A0A514D746</accession>
<dbReference type="EMBL" id="MN034801">
    <property type="protein sequence ID" value="QDH89416.1"/>
    <property type="molecule type" value="Genomic_RNA"/>
</dbReference>
<feature type="binding site" evidence="9">
    <location>
        <position position="308"/>
    </location>
    <ligand>
        <name>Mg(2+)</name>
        <dbReference type="ChEBI" id="CHEBI:18420"/>
        <label>2</label>
    </ligand>
</feature>
<dbReference type="GO" id="GO:0003968">
    <property type="term" value="F:RNA-directed RNA polymerase activity"/>
    <property type="evidence" value="ECO:0007669"/>
    <property type="project" value="UniProtKB-KW"/>
</dbReference>
<evidence type="ECO:0000313" key="11">
    <source>
        <dbReference type="EMBL" id="QDH89416.1"/>
    </source>
</evidence>
<reference evidence="11" key="1">
    <citation type="submission" date="2019-05" db="EMBL/GenBank/DDBJ databases">
        <title>Metatranscriptomic reconstruction reveals RNA viruses with the potential to shape carbon cycling in soil.</title>
        <authorList>
            <person name="Starr E.P."/>
            <person name="Nuccio E."/>
            <person name="Pett-Ridge J."/>
            <person name="Banfield J.F."/>
            <person name="Firestone M.K."/>
        </authorList>
    </citation>
    <scope>NUCLEOTIDE SEQUENCE</scope>
    <source>
        <strain evidence="11">H4_Bulk_46_scaffold_3743</strain>
    </source>
</reference>